<dbReference type="Pfam" id="PF10722">
    <property type="entry name" value="YbjN"/>
    <property type="match status" value="1"/>
</dbReference>
<dbReference type="Proteomes" id="UP001501094">
    <property type="component" value="Unassembled WGS sequence"/>
</dbReference>
<feature type="region of interest" description="Disordered" evidence="1">
    <location>
        <begin position="1"/>
        <end position="49"/>
    </location>
</feature>
<gene>
    <name evidence="2" type="ORF">GCM10009751_35350</name>
</gene>
<dbReference type="InterPro" id="IPR019660">
    <property type="entry name" value="Put_sensory_transdc_reg_YbjN"/>
</dbReference>
<keyword evidence="3" id="KW-1185">Reference proteome</keyword>
<dbReference type="RefSeq" id="WP_344105515.1">
    <property type="nucleotide sequence ID" value="NZ_BAAANL010000008.1"/>
</dbReference>
<feature type="compositionally biased region" description="Basic and acidic residues" evidence="1">
    <location>
        <begin position="25"/>
        <end position="34"/>
    </location>
</feature>
<name>A0ABP4ZX40_9MICO</name>
<proteinExistence type="predicted"/>
<protein>
    <recommendedName>
        <fullName evidence="4">Sensory transduction regulator</fullName>
    </recommendedName>
</protein>
<evidence type="ECO:0008006" key="4">
    <source>
        <dbReference type="Google" id="ProtNLM"/>
    </source>
</evidence>
<dbReference type="CDD" id="cd17511">
    <property type="entry name" value="YbjN_AmyR-like"/>
    <property type="match status" value="1"/>
</dbReference>
<reference evidence="3" key="1">
    <citation type="journal article" date="2019" name="Int. J. Syst. Evol. Microbiol.">
        <title>The Global Catalogue of Microorganisms (GCM) 10K type strain sequencing project: providing services to taxonomists for standard genome sequencing and annotation.</title>
        <authorList>
            <consortium name="The Broad Institute Genomics Platform"/>
            <consortium name="The Broad Institute Genome Sequencing Center for Infectious Disease"/>
            <person name="Wu L."/>
            <person name="Ma J."/>
        </authorList>
    </citation>
    <scope>NUCLEOTIDE SEQUENCE [LARGE SCALE GENOMIC DNA]</scope>
    <source>
        <strain evidence="3">JCM 14326</strain>
    </source>
</reference>
<dbReference type="EMBL" id="BAAANL010000008">
    <property type="protein sequence ID" value="GAA1872877.1"/>
    <property type="molecule type" value="Genomic_DNA"/>
</dbReference>
<evidence type="ECO:0000313" key="3">
    <source>
        <dbReference type="Proteomes" id="UP001501094"/>
    </source>
</evidence>
<organism evidence="2 3">
    <name type="scientific">Myceligenerans crystallogenes</name>
    <dbReference type="NCBI Taxonomy" id="316335"/>
    <lineage>
        <taxon>Bacteria</taxon>
        <taxon>Bacillati</taxon>
        <taxon>Actinomycetota</taxon>
        <taxon>Actinomycetes</taxon>
        <taxon>Micrococcales</taxon>
        <taxon>Promicromonosporaceae</taxon>
        <taxon>Myceligenerans</taxon>
    </lineage>
</organism>
<evidence type="ECO:0000256" key="1">
    <source>
        <dbReference type="SAM" id="MobiDB-lite"/>
    </source>
</evidence>
<sequence>MKPGNERVNARRATPGWLTRLFNPRTDDGARGDGTRGSSSGDDVELPRPLSTQRIAADLARRGYKFRVDPDGDVTGTWDGNRFWFLLLGEHDEILQIRGRWAGNLSASSSRLSVLQATNDWNRERIWPKVYARSEQHGLTLYSEVSVDFEHGATDDQLAQTVSCGLVTAAQFFASVSALTPPPEITDDAR</sequence>
<evidence type="ECO:0000313" key="2">
    <source>
        <dbReference type="EMBL" id="GAA1872877.1"/>
    </source>
</evidence>
<comment type="caution">
    <text evidence="2">The sequence shown here is derived from an EMBL/GenBank/DDBJ whole genome shotgun (WGS) entry which is preliminary data.</text>
</comment>
<accession>A0ABP4ZX40</accession>